<evidence type="ECO:0000256" key="2">
    <source>
        <dbReference type="SAM" id="Phobius"/>
    </source>
</evidence>
<gene>
    <name evidence="4" type="ORF">H9810_08080</name>
</gene>
<dbReference type="InterPro" id="IPR011055">
    <property type="entry name" value="Dup_hybrid_motif"/>
</dbReference>
<dbReference type="SUPFAM" id="SSF51261">
    <property type="entry name" value="Duplicated hybrid motif"/>
    <property type="match status" value="1"/>
</dbReference>
<organism evidence="4 5">
    <name type="scientific">Candidatus Gemmiger excrementavium</name>
    <dbReference type="NCBI Taxonomy" id="2838608"/>
    <lineage>
        <taxon>Bacteria</taxon>
        <taxon>Bacillati</taxon>
        <taxon>Bacillota</taxon>
        <taxon>Clostridia</taxon>
        <taxon>Eubacteriales</taxon>
        <taxon>Gemmiger</taxon>
    </lineage>
</organism>
<keyword evidence="2" id="KW-0812">Transmembrane</keyword>
<feature type="compositionally biased region" description="Basic and acidic residues" evidence="1">
    <location>
        <begin position="159"/>
        <end position="169"/>
    </location>
</feature>
<feature type="compositionally biased region" description="Basic residues" evidence="1">
    <location>
        <begin position="19"/>
        <end position="28"/>
    </location>
</feature>
<comment type="caution">
    <text evidence="4">The sequence shown here is derived from an EMBL/GenBank/DDBJ whole genome shotgun (WGS) entry which is preliminary data.</text>
</comment>
<keyword evidence="2" id="KW-1133">Transmembrane helix</keyword>
<protein>
    <submittedName>
        <fullName evidence="4">Peptidoglycan DD-metalloendopeptidase family protein</fullName>
    </submittedName>
</protein>
<dbReference type="EMBL" id="DXBO01000121">
    <property type="protein sequence ID" value="HIZ48659.1"/>
    <property type="molecule type" value="Genomic_DNA"/>
</dbReference>
<dbReference type="InterPro" id="IPR050570">
    <property type="entry name" value="Cell_wall_metabolism_enzyme"/>
</dbReference>
<dbReference type="PANTHER" id="PTHR21666">
    <property type="entry name" value="PEPTIDASE-RELATED"/>
    <property type="match status" value="1"/>
</dbReference>
<feature type="compositionally biased region" description="Basic and acidic residues" evidence="1">
    <location>
        <begin position="208"/>
        <end position="218"/>
    </location>
</feature>
<feature type="compositionally biased region" description="Acidic residues" evidence="1">
    <location>
        <begin position="227"/>
        <end position="262"/>
    </location>
</feature>
<accession>A0A9D2F360</accession>
<dbReference type="GO" id="GO:0004222">
    <property type="term" value="F:metalloendopeptidase activity"/>
    <property type="evidence" value="ECO:0007669"/>
    <property type="project" value="TreeGrafter"/>
</dbReference>
<sequence length="762" mass="81839">MADTMDTEEKKTALPPQGKGKKRRKKKPAAGQGDTASRERTAQETVPQLVKEPAVPEQDTPQEEPEAPAPEPAETENAAPPVQEDPVSRQEVEPGQAEEKESPERSESSAAPESAEPSGDAADKTPPQAAPEHTVPLPEEREDPLPDGVAVSEVDLSDALDKMMQDTPEKAVLQSGVPEEPLAEPEEIPAEQEEAEPSDREETEEAAGQDHDPEKEEPSAEVQPETDAGDDEETAEPPEAAEDENGGPASGEEEMSSAETTEETGHTDAEAPGQEQTGEETAETDGEKRLSDLTRTVQLSVEQITAHMEAETAEEAEEAEEQPATLQDRLRNGVSGMCKWLLLVVFFVLVIAGGGVAWLYRSATPDMVPVITVSFGGQTVQPAAYKWKVPVVGNLFKRTYAETLSSVPVMLESPVEQSSPDVEISPSDYRAELTVTDSADNVIYEGDVESFAAYQFAANGQYTAKLVVYVDQSTVSGAADVSGSETWLFTFDLGVRASIHLNSETVDQGGVAAIRVGTTLDGQPPKIETELENTGFYPAGVGWVCYLPIPWNQKAQDYAITVTAGGHTEPLTLKVRAADWEYKDYSSESQRAQPYIGDADMPAAVKTLLADGDDEIAWTNSNFVQPFLRTLDVELAYGTTEYVGRSYSERSANTGAGGRTAINTILNTARGELLIAPANGTVLLAKDLGGVYGNTLVIDHGAGVKSIFYGLDELEVKVGETLKQGQTLATCGRTTVAELRIGDVPVDPLPVWRGQCDALKYY</sequence>
<feature type="domain" description="M23ase beta-sheet core" evidence="3">
    <location>
        <begin position="667"/>
        <end position="735"/>
    </location>
</feature>
<feature type="compositionally biased region" description="Basic and acidic residues" evidence="1">
    <location>
        <begin position="86"/>
        <end position="107"/>
    </location>
</feature>
<feature type="compositionally biased region" description="Low complexity" evidence="1">
    <location>
        <begin position="108"/>
        <end position="120"/>
    </location>
</feature>
<dbReference type="PANTHER" id="PTHR21666:SF270">
    <property type="entry name" value="MUREIN HYDROLASE ACTIVATOR ENVC"/>
    <property type="match status" value="1"/>
</dbReference>
<feature type="transmembrane region" description="Helical" evidence="2">
    <location>
        <begin position="340"/>
        <end position="360"/>
    </location>
</feature>
<feature type="region of interest" description="Disordered" evidence="1">
    <location>
        <begin position="1"/>
        <end position="294"/>
    </location>
</feature>
<evidence type="ECO:0000313" key="5">
    <source>
        <dbReference type="Proteomes" id="UP000824031"/>
    </source>
</evidence>
<reference evidence="4" key="1">
    <citation type="journal article" date="2021" name="PeerJ">
        <title>Extensive microbial diversity within the chicken gut microbiome revealed by metagenomics and culture.</title>
        <authorList>
            <person name="Gilroy R."/>
            <person name="Ravi A."/>
            <person name="Getino M."/>
            <person name="Pursley I."/>
            <person name="Horton D.L."/>
            <person name="Alikhan N.F."/>
            <person name="Baker D."/>
            <person name="Gharbi K."/>
            <person name="Hall N."/>
            <person name="Watson M."/>
            <person name="Adriaenssens E.M."/>
            <person name="Foster-Nyarko E."/>
            <person name="Jarju S."/>
            <person name="Secka A."/>
            <person name="Antonio M."/>
            <person name="Oren A."/>
            <person name="Chaudhuri R.R."/>
            <person name="La Ragione R."/>
            <person name="Hildebrand F."/>
            <person name="Pallen M.J."/>
        </authorList>
    </citation>
    <scope>NUCLEOTIDE SEQUENCE</scope>
    <source>
        <strain evidence="4">3436</strain>
    </source>
</reference>
<dbReference type="CDD" id="cd12797">
    <property type="entry name" value="M23_peptidase"/>
    <property type="match status" value="1"/>
</dbReference>
<evidence type="ECO:0000259" key="3">
    <source>
        <dbReference type="Pfam" id="PF01551"/>
    </source>
</evidence>
<dbReference type="Proteomes" id="UP000824031">
    <property type="component" value="Unassembled WGS sequence"/>
</dbReference>
<reference evidence="4" key="2">
    <citation type="submission" date="2021-04" db="EMBL/GenBank/DDBJ databases">
        <authorList>
            <person name="Gilroy R."/>
        </authorList>
    </citation>
    <scope>NUCLEOTIDE SEQUENCE</scope>
    <source>
        <strain evidence="4">3436</strain>
    </source>
</reference>
<evidence type="ECO:0000256" key="1">
    <source>
        <dbReference type="SAM" id="MobiDB-lite"/>
    </source>
</evidence>
<keyword evidence="2" id="KW-0472">Membrane</keyword>
<dbReference type="InterPro" id="IPR016047">
    <property type="entry name" value="M23ase_b-sheet_dom"/>
</dbReference>
<dbReference type="Gene3D" id="2.70.70.10">
    <property type="entry name" value="Glucose Permease (Domain IIA)"/>
    <property type="match status" value="1"/>
</dbReference>
<dbReference type="Pfam" id="PF01551">
    <property type="entry name" value="Peptidase_M23"/>
    <property type="match status" value="1"/>
</dbReference>
<evidence type="ECO:0000313" key="4">
    <source>
        <dbReference type="EMBL" id="HIZ48659.1"/>
    </source>
</evidence>
<feature type="compositionally biased region" description="Acidic residues" evidence="1">
    <location>
        <begin position="181"/>
        <end position="207"/>
    </location>
</feature>
<dbReference type="AlphaFoldDB" id="A0A9D2F360"/>
<proteinExistence type="predicted"/>
<name>A0A9D2F360_9FIRM</name>